<dbReference type="EMBL" id="JANAKD010000187">
    <property type="protein sequence ID" value="KAJ3496462.1"/>
    <property type="molecule type" value="Genomic_DNA"/>
</dbReference>
<proteinExistence type="predicted"/>
<name>A0ACC1R0J9_9HYPO</name>
<protein>
    <submittedName>
        <fullName evidence="1">Uncharacterized protein</fullName>
    </submittedName>
</protein>
<keyword evidence="2" id="KW-1185">Reference proteome</keyword>
<accession>A0ACC1R0J9</accession>
<evidence type="ECO:0000313" key="1">
    <source>
        <dbReference type="EMBL" id="KAJ3496462.1"/>
    </source>
</evidence>
<reference evidence="1" key="1">
    <citation type="submission" date="2022-07" db="EMBL/GenBank/DDBJ databases">
        <title>Genome Sequence of Lecanicillium saksenae.</title>
        <authorList>
            <person name="Buettner E."/>
        </authorList>
    </citation>
    <scope>NUCLEOTIDE SEQUENCE</scope>
    <source>
        <strain evidence="1">VT-O1</strain>
    </source>
</reference>
<evidence type="ECO:0000313" key="2">
    <source>
        <dbReference type="Proteomes" id="UP001148737"/>
    </source>
</evidence>
<sequence>MKGPVATLIVAGLAAGLVTPNSKAALLAQQLSAQSSPNAVSMAEMRLMKTQQRQEDRDAGMYNADRYTAQAATECTNGKAGEYSCRNVDLKGFLRHQDTGSGEREGNDLWAWTSPTGREFGIVGQTDGTAFVEVLKDGSLQYLGRLPTQTDSSDWRDMKVIGDHAYIGSEAYGHGLQVFDLNKLLDLDPQNPKTFNIESDLTAHYSEFGSSHNIIAHEATNSIFAVGTQRSDGCNAGLWMLDVSDPSNPKKTGCVSNDGYVHDAQCVIYNGPHQKYKDREICFNYNEDTLTIVDITNRTNPQQLSRTAYKGATYTHQGWIADKDMRYLLLDDELDEMRKNGPAADQKTTTYIVDISDLSKPKFTGIYKSPVKSIDHNQYVVDGVSYQANYGSGLRIVDVSSITQDPTASQFKELGFFDVHPEDDSIGGQAKFFGAWSVYPWLKSGYILVNSIERGVYSLKYTA</sequence>
<organism evidence="1 2">
    <name type="scientific">Lecanicillium saksenae</name>
    <dbReference type="NCBI Taxonomy" id="468837"/>
    <lineage>
        <taxon>Eukaryota</taxon>
        <taxon>Fungi</taxon>
        <taxon>Dikarya</taxon>
        <taxon>Ascomycota</taxon>
        <taxon>Pezizomycotina</taxon>
        <taxon>Sordariomycetes</taxon>
        <taxon>Hypocreomycetidae</taxon>
        <taxon>Hypocreales</taxon>
        <taxon>Cordycipitaceae</taxon>
        <taxon>Lecanicillium</taxon>
    </lineage>
</organism>
<dbReference type="Proteomes" id="UP001148737">
    <property type="component" value="Unassembled WGS sequence"/>
</dbReference>
<comment type="caution">
    <text evidence="1">The sequence shown here is derived from an EMBL/GenBank/DDBJ whole genome shotgun (WGS) entry which is preliminary data.</text>
</comment>
<gene>
    <name evidence="1" type="ORF">NLG97_g2638</name>
</gene>